<feature type="transmembrane region" description="Helical" evidence="6">
    <location>
        <begin position="29"/>
        <end position="49"/>
    </location>
</feature>
<evidence type="ECO:0000313" key="8">
    <source>
        <dbReference type="Proteomes" id="UP000449710"/>
    </source>
</evidence>
<dbReference type="EMBL" id="SUMG01000004">
    <property type="protein sequence ID" value="NBG87885.1"/>
    <property type="molecule type" value="Genomic_DNA"/>
</dbReference>
<organism evidence="7 8">
    <name type="scientific">Isachenkonia alkalipeptolytica</name>
    <dbReference type="NCBI Taxonomy" id="2565777"/>
    <lineage>
        <taxon>Bacteria</taxon>
        <taxon>Bacillati</taxon>
        <taxon>Bacillota</taxon>
        <taxon>Clostridia</taxon>
        <taxon>Eubacteriales</taxon>
        <taxon>Clostridiaceae</taxon>
        <taxon>Isachenkonia</taxon>
    </lineage>
</organism>
<name>A0AA44BE74_9CLOT</name>
<dbReference type="RefSeq" id="WP_160719827.1">
    <property type="nucleotide sequence ID" value="NZ_SUMG01000004.1"/>
</dbReference>
<dbReference type="GO" id="GO:0016020">
    <property type="term" value="C:membrane"/>
    <property type="evidence" value="ECO:0007669"/>
    <property type="project" value="UniProtKB-SubCell"/>
</dbReference>
<dbReference type="InterPro" id="IPR050601">
    <property type="entry name" value="CPA3_antiporter_subunitC"/>
</dbReference>
<dbReference type="Gene3D" id="1.10.287.3510">
    <property type="match status" value="1"/>
</dbReference>
<comment type="subcellular location">
    <subcellularLocation>
        <location evidence="1">Membrane</location>
        <topology evidence="1">Multi-pass membrane protein</topology>
    </subcellularLocation>
</comment>
<evidence type="ECO:0000256" key="3">
    <source>
        <dbReference type="ARBA" id="ARBA00022692"/>
    </source>
</evidence>
<keyword evidence="5 6" id="KW-0472">Membrane</keyword>
<evidence type="ECO:0000313" key="7">
    <source>
        <dbReference type="EMBL" id="NBG87885.1"/>
    </source>
</evidence>
<keyword evidence="8" id="KW-1185">Reference proteome</keyword>
<evidence type="ECO:0000256" key="2">
    <source>
        <dbReference type="ARBA" id="ARBA00010388"/>
    </source>
</evidence>
<dbReference type="InterPro" id="IPR039428">
    <property type="entry name" value="NUOK/Mnh_C1-like"/>
</dbReference>
<proteinExistence type="inferred from homology"/>
<keyword evidence="3 6" id="KW-0812">Transmembrane</keyword>
<dbReference type="PANTHER" id="PTHR34583">
    <property type="entry name" value="ANTIPORTER SUBUNIT MNHC2-RELATED"/>
    <property type="match status" value="1"/>
</dbReference>
<feature type="transmembrane region" description="Helical" evidence="6">
    <location>
        <begin position="70"/>
        <end position="94"/>
    </location>
</feature>
<sequence length="112" mass="12339">MLQLSLILLMIGLGLYGLATSRHLIKSIVFLNVLEAAVILFFLRLFYVPEGAVPIIPSMGGKPVDPLPQALMITTIVIGASVTALALMMSIKIYHQYGTLDWKLLLEKEDNQ</sequence>
<gene>
    <name evidence="7" type="ORF">ISALK_05165</name>
</gene>
<protein>
    <submittedName>
        <fullName evidence="7">Sodium:proton antiporter</fullName>
    </submittedName>
</protein>
<comment type="caution">
    <text evidence="7">The sequence shown here is derived from an EMBL/GenBank/DDBJ whole genome shotgun (WGS) entry which is preliminary data.</text>
</comment>
<accession>A0AA44BE74</accession>
<evidence type="ECO:0000256" key="1">
    <source>
        <dbReference type="ARBA" id="ARBA00004141"/>
    </source>
</evidence>
<dbReference type="Proteomes" id="UP000449710">
    <property type="component" value="Unassembled WGS sequence"/>
</dbReference>
<evidence type="ECO:0000256" key="5">
    <source>
        <dbReference type="ARBA" id="ARBA00023136"/>
    </source>
</evidence>
<keyword evidence="4 6" id="KW-1133">Transmembrane helix</keyword>
<reference evidence="7 8" key="1">
    <citation type="submission" date="2019-04" db="EMBL/GenBank/DDBJ databases">
        <title>Isachenkonia alkalipeptolytica gen. nov. sp. nov. a new anaerobic, alkiliphilic organothrophic bacterium capable to reduce synthesized ferrihydrite isolated from a soda lake.</title>
        <authorList>
            <person name="Toshchakov S.V."/>
            <person name="Zavarzina D.G."/>
            <person name="Zhilina T.N."/>
            <person name="Kostrikina N.A."/>
            <person name="Kublanov I.V."/>
        </authorList>
    </citation>
    <scope>NUCLEOTIDE SEQUENCE [LARGE SCALE GENOMIC DNA]</scope>
    <source>
        <strain evidence="7 8">Z-1701</strain>
    </source>
</reference>
<dbReference type="Pfam" id="PF00420">
    <property type="entry name" value="Oxidored_q2"/>
    <property type="match status" value="1"/>
</dbReference>
<dbReference type="PANTHER" id="PTHR34583:SF3">
    <property type="entry name" value="MULTISUBUNIT SODIUM_HYDROGEN ANTIPORTER, MNHC SUBUNIT"/>
    <property type="match status" value="1"/>
</dbReference>
<comment type="similarity">
    <text evidence="2">Belongs to the CPA3 antiporters (TC 2.A.63) subunit C family.</text>
</comment>
<evidence type="ECO:0000256" key="6">
    <source>
        <dbReference type="SAM" id="Phobius"/>
    </source>
</evidence>
<dbReference type="AlphaFoldDB" id="A0AA44BE74"/>
<evidence type="ECO:0000256" key="4">
    <source>
        <dbReference type="ARBA" id="ARBA00022989"/>
    </source>
</evidence>